<feature type="compositionally biased region" description="Low complexity" evidence="1">
    <location>
        <begin position="14"/>
        <end position="25"/>
    </location>
</feature>
<dbReference type="AlphaFoldDB" id="A0A919P5T5"/>
<organism evidence="2 3">
    <name type="scientific">Cellulomonas pakistanensis</name>
    <dbReference type="NCBI Taxonomy" id="992287"/>
    <lineage>
        <taxon>Bacteria</taxon>
        <taxon>Bacillati</taxon>
        <taxon>Actinomycetota</taxon>
        <taxon>Actinomycetes</taxon>
        <taxon>Micrococcales</taxon>
        <taxon>Cellulomonadaceae</taxon>
        <taxon>Cellulomonas</taxon>
    </lineage>
</organism>
<sequence length="209" mass="22024">MSPDDSPRARGEDAAGAAPVPASAPDADDAPSFDPAVPVSEQLEVTPAAQMARLSLARFRSVARSKGYRPGQAPRGRSPLSPAELGGAGAHPRDPLAVSATMASLFRDRGWVQEVSVGGVVGRWREVVGDQIADHCTPETFAEGVLVVRTDSSAWAQQLKMLAPQLVRRMAEDVGEGVVKDVRVLGPQGPGFGKGRRSVRGRGPRDTWG</sequence>
<feature type="region of interest" description="Disordered" evidence="1">
    <location>
        <begin position="1"/>
        <end position="41"/>
    </location>
</feature>
<dbReference type="PANTHER" id="PTHR36456">
    <property type="entry name" value="UPF0232 PROTEIN SCO3875"/>
    <property type="match status" value="1"/>
</dbReference>
<keyword evidence="3" id="KW-1185">Reference proteome</keyword>
<reference evidence="2" key="1">
    <citation type="submission" date="2021-01" db="EMBL/GenBank/DDBJ databases">
        <title>Whole genome shotgun sequence of Cellulomonas pakistanensis NBRC 110800.</title>
        <authorList>
            <person name="Komaki H."/>
            <person name="Tamura T."/>
        </authorList>
    </citation>
    <scope>NUCLEOTIDE SEQUENCE</scope>
    <source>
        <strain evidence="2">NBRC 110800</strain>
    </source>
</reference>
<protein>
    <submittedName>
        <fullName evidence="2">UPF0232 protein</fullName>
    </submittedName>
</protein>
<evidence type="ECO:0000313" key="3">
    <source>
        <dbReference type="Proteomes" id="UP000642125"/>
    </source>
</evidence>
<name>A0A919P5T5_9CELL</name>
<feature type="compositionally biased region" description="Basic and acidic residues" evidence="1">
    <location>
        <begin position="1"/>
        <end position="13"/>
    </location>
</feature>
<dbReference type="InterPro" id="IPR007922">
    <property type="entry name" value="DciA-like"/>
</dbReference>
<dbReference type="RefSeq" id="WP_239068423.1">
    <property type="nucleotide sequence ID" value="NZ_BONO01000001.1"/>
</dbReference>
<dbReference type="PANTHER" id="PTHR36456:SF1">
    <property type="entry name" value="UPF0232 PROTEIN SCO3875"/>
    <property type="match status" value="1"/>
</dbReference>
<feature type="region of interest" description="Disordered" evidence="1">
    <location>
        <begin position="65"/>
        <end position="93"/>
    </location>
</feature>
<dbReference type="Proteomes" id="UP000642125">
    <property type="component" value="Unassembled WGS sequence"/>
</dbReference>
<dbReference type="Pfam" id="PF05258">
    <property type="entry name" value="DciA"/>
    <property type="match status" value="1"/>
</dbReference>
<proteinExistence type="predicted"/>
<evidence type="ECO:0000313" key="2">
    <source>
        <dbReference type="EMBL" id="GIG34800.1"/>
    </source>
</evidence>
<evidence type="ECO:0000256" key="1">
    <source>
        <dbReference type="SAM" id="MobiDB-lite"/>
    </source>
</evidence>
<feature type="region of interest" description="Disordered" evidence="1">
    <location>
        <begin position="185"/>
        <end position="209"/>
    </location>
</feature>
<dbReference type="EMBL" id="BONO01000001">
    <property type="protein sequence ID" value="GIG34800.1"/>
    <property type="molecule type" value="Genomic_DNA"/>
</dbReference>
<comment type="caution">
    <text evidence="2">The sequence shown here is derived from an EMBL/GenBank/DDBJ whole genome shotgun (WGS) entry which is preliminary data.</text>
</comment>
<accession>A0A919P5T5</accession>
<gene>
    <name evidence="2" type="ORF">Cpa01nite_01810</name>
</gene>